<accession>K1YHC3</accession>
<dbReference type="EMBL" id="AMFJ01036171">
    <property type="protein sequence ID" value="EKD24764.1"/>
    <property type="molecule type" value="Genomic_DNA"/>
</dbReference>
<protein>
    <submittedName>
        <fullName evidence="1">Uncharacterized protein</fullName>
    </submittedName>
</protein>
<proteinExistence type="predicted"/>
<organism evidence="1">
    <name type="scientific">uncultured bacterium</name>
    <name type="common">gcode 4</name>
    <dbReference type="NCBI Taxonomy" id="1234023"/>
    <lineage>
        <taxon>Bacteria</taxon>
        <taxon>environmental samples</taxon>
    </lineage>
</organism>
<sequence>MDINIKKTIMENLQIKGTNVSLINSWIKVMQGDIKKNKFYLANKRDEFLYPTPANKARLHIMQGIFGIRLVDHYNNPSDGMVSSKARIKSDLKKMGIYLRTLKLLLKIN</sequence>
<name>K1YHC3_9BACT</name>
<reference evidence="1" key="1">
    <citation type="journal article" date="2012" name="Science">
        <title>Fermentation, hydrogen, and sulfur metabolism in multiple uncultivated bacterial phyla.</title>
        <authorList>
            <person name="Wrighton K.C."/>
            <person name="Thomas B.C."/>
            <person name="Sharon I."/>
            <person name="Miller C.S."/>
            <person name="Castelle C.J."/>
            <person name="VerBerkmoes N.C."/>
            <person name="Wilkins M.J."/>
            <person name="Hettich R.L."/>
            <person name="Lipton M.S."/>
            <person name="Williams K.H."/>
            <person name="Long P.E."/>
            <person name="Banfield J.F."/>
        </authorList>
    </citation>
    <scope>NUCLEOTIDE SEQUENCE [LARGE SCALE GENOMIC DNA]</scope>
</reference>
<gene>
    <name evidence="1" type="ORF">ACD_80C00164G0007</name>
</gene>
<evidence type="ECO:0000313" key="1">
    <source>
        <dbReference type="EMBL" id="EKD24764.1"/>
    </source>
</evidence>
<comment type="caution">
    <text evidence="1">The sequence shown here is derived from an EMBL/GenBank/DDBJ whole genome shotgun (WGS) entry which is preliminary data.</text>
</comment>
<dbReference type="AlphaFoldDB" id="K1YHC3"/>